<reference evidence="2 3" key="1">
    <citation type="submission" date="2020-07" db="EMBL/GenBank/DDBJ databases">
        <authorList>
            <person name="Feng H."/>
        </authorList>
    </citation>
    <scope>NUCLEOTIDE SEQUENCE [LARGE SCALE GENOMIC DNA]</scope>
    <source>
        <strain evidence="3">s-11</strain>
    </source>
</reference>
<comment type="caution">
    <text evidence="2">The sequence shown here is derived from an EMBL/GenBank/DDBJ whole genome shotgun (WGS) entry which is preliminary data.</text>
</comment>
<organism evidence="2 3">
    <name type="scientific">Thermoactinomyces daqus</name>
    <dbReference type="NCBI Taxonomy" id="1329516"/>
    <lineage>
        <taxon>Bacteria</taxon>
        <taxon>Bacillati</taxon>
        <taxon>Bacillota</taxon>
        <taxon>Bacilli</taxon>
        <taxon>Bacillales</taxon>
        <taxon>Thermoactinomycetaceae</taxon>
        <taxon>Thermoactinomyces</taxon>
    </lineage>
</organism>
<dbReference type="EMBL" id="JACEIP010000004">
    <property type="protein sequence ID" value="MBA4542007.1"/>
    <property type="molecule type" value="Genomic_DNA"/>
</dbReference>
<proteinExistence type="predicted"/>
<evidence type="ECO:0000313" key="3">
    <source>
        <dbReference type="Proteomes" id="UP000530514"/>
    </source>
</evidence>
<evidence type="ECO:0000313" key="2">
    <source>
        <dbReference type="EMBL" id="MBA4542007.1"/>
    </source>
</evidence>
<keyword evidence="1" id="KW-0175">Coiled coil</keyword>
<dbReference type="AlphaFoldDB" id="A0A7W2AGA1"/>
<gene>
    <name evidence="2" type="ORF">H1164_03710</name>
</gene>
<keyword evidence="3" id="KW-1185">Reference proteome</keyword>
<name>A0A7W2AGA1_9BACL</name>
<dbReference type="RefSeq" id="WP_033099416.1">
    <property type="nucleotide sequence ID" value="NZ_JACEIP010000004.1"/>
</dbReference>
<feature type="coiled-coil region" evidence="1">
    <location>
        <begin position="9"/>
        <end position="36"/>
    </location>
</feature>
<sequence length="62" mass="7609">MDDREHRMLRTLGQQGRQLKNQLDKARAQMEKSRSLRDKKLYEDAYRKWLQHVESYRKAFLG</sequence>
<dbReference type="Proteomes" id="UP000530514">
    <property type="component" value="Unassembled WGS sequence"/>
</dbReference>
<accession>A0A7W2AGA1</accession>
<evidence type="ECO:0000256" key="1">
    <source>
        <dbReference type="SAM" id="Coils"/>
    </source>
</evidence>
<protein>
    <submittedName>
        <fullName evidence="2">Uncharacterized protein</fullName>
    </submittedName>
</protein>